<dbReference type="GO" id="GO:0003676">
    <property type="term" value="F:nucleic acid binding"/>
    <property type="evidence" value="ECO:0007669"/>
    <property type="project" value="InterPro"/>
</dbReference>
<keyword evidence="2" id="KW-0540">Nuclease</keyword>
<sequence length="88" mass="9888">MLPGEWGGRAAQDLTKLCMDTYGWTCHLCKLPIRQGEQSADHLLPRKYGGSNDLSNLRPAHRKCNYARGAKLLSDPRARPTDNTAFFK</sequence>
<dbReference type="InterPro" id="IPR002711">
    <property type="entry name" value="HNH"/>
</dbReference>
<keyword evidence="2" id="KW-0255">Endonuclease</keyword>
<name>A0A0N7IR73_9CAUD</name>
<dbReference type="SMART" id="SM00507">
    <property type="entry name" value="HNHc"/>
    <property type="match status" value="1"/>
</dbReference>
<dbReference type="Proteomes" id="UP000223602">
    <property type="component" value="Genome"/>
</dbReference>
<organism evidence="2 3">
    <name type="scientific">Arthrobacter phage TymAbreu</name>
    <dbReference type="NCBI Taxonomy" id="1735465"/>
    <lineage>
        <taxon>Viruses</taxon>
        <taxon>Duplodnaviria</taxon>
        <taxon>Heunggongvirae</taxon>
        <taxon>Uroviricota</taxon>
        <taxon>Caudoviricetes</taxon>
        <taxon>Decurrovirus</taxon>
        <taxon>Decurrovirus decurro</taxon>
    </lineage>
</organism>
<evidence type="ECO:0000259" key="1">
    <source>
        <dbReference type="SMART" id="SM00507"/>
    </source>
</evidence>
<reference evidence="2 3" key="1">
    <citation type="submission" date="2015-09" db="EMBL/GenBank/DDBJ databases">
        <authorList>
            <person name="Archambault M.L."/>
            <person name="Bue A.B."/>
            <person name="Callie E.M."/>
            <person name="Dahlke J.A."/>
            <person name="Degroote S.J."/>
            <person name="Finn G."/>
            <person name="Greeley S.A."/>
            <person name="Heiskari B.N."/>
            <person name="Kaczor J.R."/>
            <person name="Kotosky K.M."/>
            <person name="Kriese E."/>
            <person name="Krohn B.K."/>
            <person name="Lawson T.O."/>
            <person name="Lehmann E.M."/>
            <person name="Miller M.L."/>
            <person name="Pellerino S.K."/>
            <person name="Phernetton B.J."/>
            <person name="Plautz E.J."/>
            <person name="Steed I.L."/>
            <person name="Stueven N.A."/>
            <person name="Swartz P.T."/>
            <person name="Sweet E.A."/>
            <person name="Vaught H.L."/>
            <person name="Vonberg Z.T."/>
            <person name="Bonilla J.A."/>
            <person name="Klyczek K."/>
            <person name="Anders K.R."/>
            <person name="Bradley K.W."/>
            <person name="Asai D.J."/>
            <person name="Bowman C.A."/>
            <person name="Russell D.A."/>
            <person name="Pope W.H."/>
            <person name="Jacobs-Sera D."/>
            <person name="Hendrix R.W."/>
            <person name="Hatfull G.F."/>
        </authorList>
    </citation>
    <scope>NUCLEOTIDE SEQUENCE [LARGE SCALE GENOMIC DNA]</scope>
</reference>
<evidence type="ECO:0000313" key="3">
    <source>
        <dbReference type="Proteomes" id="UP000223602"/>
    </source>
</evidence>
<feature type="domain" description="HNH nuclease" evidence="1">
    <location>
        <begin position="13"/>
        <end position="66"/>
    </location>
</feature>
<gene>
    <name evidence="2" type="ORF">SEA_TYMABREU_26</name>
</gene>
<accession>A0A0N7IR73</accession>
<dbReference type="GO" id="GO:0008270">
    <property type="term" value="F:zinc ion binding"/>
    <property type="evidence" value="ECO:0007669"/>
    <property type="project" value="InterPro"/>
</dbReference>
<dbReference type="EMBL" id="KT783672">
    <property type="protein sequence ID" value="ALJ97710.1"/>
    <property type="molecule type" value="Genomic_DNA"/>
</dbReference>
<keyword evidence="2" id="KW-0378">Hydrolase</keyword>
<dbReference type="InterPro" id="IPR003615">
    <property type="entry name" value="HNH_nuc"/>
</dbReference>
<protein>
    <submittedName>
        <fullName evidence="2">HNH endonuclease</fullName>
    </submittedName>
</protein>
<proteinExistence type="predicted"/>
<evidence type="ECO:0000313" key="2">
    <source>
        <dbReference type="EMBL" id="ALJ97710.1"/>
    </source>
</evidence>
<dbReference type="GO" id="GO:0004519">
    <property type="term" value="F:endonuclease activity"/>
    <property type="evidence" value="ECO:0007669"/>
    <property type="project" value="UniProtKB-KW"/>
</dbReference>
<dbReference type="Pfam" id="PF01844">
    <property type="entry name" value="HNH"/>
    <property type="match status" value="1"/>
</dbReference>
<dbReference type="Gene3D" id="1.10.30.50">
    <property type="match status" value="1"/>
</dbReference>
<dbReference type="CDD" id="cd00085">
    <property type="entry name" value="HNHc"/>
    <property type="match status" value="1"/>
</dbReference>